<protein>
    <recommendedName>
        <fullName evidence="4">Zinc-finger domain-containing protein</fullName>
    </recommendedName>
</protein>
<dbReference type="Proteomes" id="UP000233375">
    <property type="component" value="Unassembled WGS sequence"/>
</dbReference>
<feature type="transmembrane region" description="Helical" evidence="1">
    <location>
        <begin position="91"/>
        <end position="114"/>
    </location>
</feature>
<keyword evidence="1" id="KW-0472">Membrane</keyword>
<evidence type="ECO:0000256" key="1">
    <source>
        <dbReference type="SAM" id="Phobius"/>
    </source>
</evidence>
<dbReference type="EMBL" id="PISE01000007">
    <property type="protein sequence ID" value="PKG25132.1"/>
    <property type="molecule type" value="Genomic_DNA"/>
</dbReference>
<evidence type="ECO:0000313" key="3">
    <source>
        <dbReference type="Proteomes" id="UP000233375"/>
    </source>
</evidence>
<dbReference type="AlphaFoldDB" id="A0A2N0Z6J0"/>
<keyword evidence="1" id="KW-0812">Transmembrane</keyword>
<evidence type="ECO:0008006" key="4">
    <source>
        <dbReference type="Google" id="ProtNLM"/>
    </source>
</evidence>
<gene>
    <name evidence="2" type="ORF">CWS01_03265</name>
</gene>
<keyword evidence="1" id="KW-1133">Transmembrane helix</keyword>
<accession>A0A2N0Z6J0</accession>
<dbReference type="RefSeq" id="WP_101175619.1">
    <property type="nucleotide sequence ID" value="NZ_PISE01000007.1"/>
</dbReference>
<sequence length="157" mass="18533">MTTHYTYDQWLKYVNDKLDEDMRILLEDHLYSCDECLDLYVGAVAEQETVLPAISNETTFTDQIMMKIAYAEEEKEVKQQKKKRLFYQSSLFHYMLAAAATIFLMSTGVFQTVIQHTQTIQRTEVSANKESEMNRFVDKTFSWIDTLENNKKEEKKK</sequence>
<dbReference type="OrthoDB" id="1955013at2"/>
<name>A0A2N0Z6J0_9BACI</name>
<reference evidence="2 3" key="1">
    <citation type="journal article" date="2003" name="Int. J. Syst. Evol. Microbiol.">
        <title>Bacillus nealsonii sp. nov., isolated from a spacecraft-assembly facility, whose spores are gamma-radiation resistant.</title>
        <authorList>
            <person name="Venkateswaran K."/>
            <person name="Kempf M."/>
            <person name="Chen F."/>
            <person name="Satomi M."/>
            <person name="Nicholson W."/>
            <person name="Kern R."/>
        </authorList>
    </citation>
    <scope>NUCLEOTIDE SEQUENCE [LARGE SCALE GENOMIC DNA]</scope>
    <source>
        <strain evidence="2 3">FO-92</strain>
    </source>
</reference>
<proteinExistence type="predicted"/>
<comment type="caution">
    <text evidence="2">The sequence shown here is derived from an EMBL/GenBank/DDBJ whole genome shotgun (WGS) entry which is preliminary data.</text>
</comment>
<organism evidence="2 3">
    <name type="scientific">Niallia nealsonii</name>
    <dbReference type="NCBI Taxonomy" id="115979"/>
    <lineage>
        <taxon>Bacteria</taxon>
        <taxon>Bacillati</taxon>
        <taxon>Bacillota</taxon>
        <taxon>Bacilli</taxon>
        <taxon>Bacillales</taxon>
        <taxon>Bacillaceae</taxon>
        <taxon>Niallia</taxon>
    </lineage>
</organism>
<keyword evidence="3" id="KW-1185">Reference proteome</keyword>
<evidence type="ECO:0000313" key="2">
    <source>
        <dbReference type="EMBL" id="PKG25132.1"/>
    </source>
</evidence>